<dbReference type="GO" id="GO:0016020">
    <property type="term" value="C:membrane"/>
    <property type="evidence" value="ECO:0007669"/>
    <property type="project" value="UniProtKB-SubCell"/>
</dbReference>
<organism evidence="9 10">
    <name type="scientific">Cellulomonas shaoxiangyii</name>
    <dbReference type="NCBI Taxonomy" id="2566013"/>
    <lineage>
        <taxon>Bacteria</taxon>
        <taxon>Bacillati</taxon>
        <taxon>Actinomycetota</taxon>
        <taxon>Actinomycetes</taxon>
        <taxon>Micrococcales</taxon>
        <taxon>Cellulomonadaceae</taxon>
        <taxon>Cellulomonas</taxon>
    </lineage>
</organism>
<dbReference type="KEGG" id="celz:E5225_10100"/>
<comment type="subcellular location">
    <subcellularLocation>
        <location evidence="1">Membrane</location>
    </subcellularLocation>
</comment>
<dbReference type="PRINTS" id="PR00728">
    <property type="entry name" value="SIGNALPTASE"/>
</dbReference>
<dbReference type="InterPro" id="IPR019533">
    <property type="entry name" value="Peptidase_S26"/>
</dbReference>
<feature type="transmembrane region" description="Helical" evidence="7">
    <location>
        <begin position="12"/>
        <end position="38"/>
    </location>
</feature>
<accession>A0A4P7SK61</accession>
<name>A0A4P7SK61_9CELL</name>
<dbReference type="Pfam" id="PF10502">
    <property type="entry name" value="Peptidase_S26"/>
    <property type="match status" value="1"/>
</dbReference>
<evidence type="ECO:0000256" key="1">
    <source>
        <dbReference type="ARBA" id="ARBA00004370"/>
    </source>
</evidence>
<dbReference type="PANTHER" id="PTHR10806:SF6">
    <property type="entry name" value="SIGNAL PEPTIDASE COMPLEX CATALYTIC SUBUNIT SEC11"/>
    <property type="match status" value="1"/>
</dbReference>
<keyword evidence="3 7" id="KW-1133">Transmembrane helix</keyword>
<protein>
    <recommendedName>
        <fullName evidence="5">Signal peptidase I</fullName>
        <ecNumber evidence="5">3.4.21.89</ecNumber>
    </recommendedName>
</protein>
<evidence type="ECO:0000256" key="6">
    <source>
        <dbReference type="SAM" id="MobiDB-lite"/>
    </source>
</evidence>
<evidence type="ECO:0000256" key="2">
    <source>
        <dbReference type="ARBA" id="ARBA00022692"/>
    </source>
</evidence>
<feature type="region of interest" description="Disordered" evidence="6">
    <location>
        <begin position="177"/>
        <end position="221"/>
    </location>
</feature>
<evidence type="ECO:0000256" key="4">
    <source>
        <dbReference type="ARBA" id="ARBA00023136"/>
    </source>
</evidence>
<dbReference type="PANTHER" id="PTHR10806">
    <property type="entry name" value="SIGNAL PEPTIDASE COMPLEX CATALYTIC SUBUNIT SEC11"/>
    <property type="match status" value="1"/>
</dbReference>
<keyword evidence="10" id="KW-1185">Reference proteome</keyword>
<dbReference type="Proteomes" id="UP000296469">
    <property type="component" value="Chromosome"/>
</dbReference>
<dbReference type="Gene3D" id="2.10.109.10">
    <property type="entry name" value="Umud Fragment, subunit A"/>
    <property type="match status" value="1"/>
</dbReference>
<gene>
    <name evidence="9" type="ORF">E5225_10100</name>
</gene>
<feature type="domain" description="Peptidase S26" evidence="8">
    <location>
        <begin position="26"/>
        <end position="98"/>
    </location>
</feature>
<dbReference type="GO" id="GO:0004252">
    <property type="term" value="F:serine-type endopeptidase activity"/>
    <property type="evidence" value="ECO:0007669"/>
    <property type="project" value="UniProtKB-UniRule"/>
</dbReference>
<proteinExistence type="predicted"/>
<dbReference type="AlphaFoldDB" id="A0A4P7SK61"/>
<keyword evidence="4 7" id="KW-0472">Membrane</keyword>
<dbReference type="EMBL" id="CP039291">
    <property type="protein sequence ID" value="QCB93857.1"/>
    <property type="molecule type" value="Genomic_DNA"/>
</dbReference>
<sequence>MGTPDGARGDSALAGLLSAVTTALLVAVLALAGALVVVPRALDGAALTVLTGSMVPTYEPGDVVVVRGVQDAAAEVQVGDVVTFQPVSDDPTLVTHRVVDKQFTGDGVRFVTRGDANGADDDPLVPEQIKGVALYHVPAVGHVSLWLGGHRGTVVVAVAAALLVYAVLMLLRPDRATATSDDRTPAPDPTDDRPDHRPDHGPDHRPDEALTARVPSPGGAP</sequence>
<feature type="transmembrane region" description="Helical" evidence="7">
    <location>
        <begin position="152"/>
        <end position="171"/>
    </location>
</feature>
<reference evidence="9 10" key="1">
    <citation type="submission" date="2019-04" db="EMBL/GenBank/DDBJ databases">
        <title>Isolation and identification of Cellulomonas shaoxiangyii sp. Nov. isolated from feces of the Tibetan antelopes (Pantholops hodgsonii) in the Qinghai-Tibet plateau of China.</title>
        <authorList>
            <person name="Tian Z."/>
        </authorList>
    </citation>
    <scope>NUCLEOTIDE SEQUENCE [LARGE SCALE GENOMIC DNA]</scope>
    <source>
        <strain evidence="9 10">Z28</strain>
    </source>
</reference>
<feature type="compositionally biased region" description="Basic and acidic residues" evidence="6">
    <location>
        <begin position="177"/>
        <end position="210"/>
    </location>
</feature>
<dbReference type="InterPro" id="IPR001733">
    <property type="entry name" value="Peptidase_S26B"/>
</dbReference>
<dbReference type="GO" id="GO:0009003">
    <property type="term" value="F:signal peptidase activity"/>
    <property type="evidence" value="ECO:0007669"/>
    <property type="project" value="UniProtKB-EC"/>
</dbReference>
<dbReference type="OrthoDB" id="3178064at2"/>
<dbReference type="SUPFAM" id="SSF51306">
    <property type="entry name" value="LexA/Signal peptidase"/>
    <property type="match status" value="1"/>
</dbReference>
<dbReference type="InterPro" id="IPR036286">
    <property type="entry name" value="LexA/Signal_pep-like_sf"/>
</dbReference>
<dbReference type="CDD" id="cd06530">
    <property type="entry name" value="S26_SPase_I"/>
    <property type="match status" value="1"/>
</dbReference>
<evidence type="ECO:0000313" key="10">
    <source>
        <dbReference type="Proteomes" id="UP000296469"/>
    </source>
</evidence>
<dbReference type="GO" id="GO:0006465">
    <property type="term" value="P:signal peptide processing"/>
    <property type="evidence" value="ECO:0007669"/>
    <property type="project" value="UniProtKB-UniRule"/>
</dbReference>
<evidence type="ECO:0000256" key="3">
    <source>
        <dbReference type="ARBA" id="ARBA00022989"/>
    </source>
</evidence>
<dbReference type="RefSeq" id="WP_135973740.1">
    <property type="nucleotide sequence ID" value="NZ_CP039291.1"/>
</dbReference>
<keyword evidence="2 7" id="KW-0812">Transmembrane</keyword>
<dbReference type="EC" id="3.4.21.89" evidence="5"/>
<dbReference type="NCBIfam" id="TIGR02228">
    <property type="entry name" value="sigpep_I_arch"/>
    <property type="match status" value="1"/>
</dbReference>
<evidence type="ECO:0000259" key="8">
    <source>
        <dbReference type="Pfam" id="PF10502"/>
    </source>
</evidence>
<evidence type="ECO:0000256" key="5">
    <source>
        <dbReference type="NCBIfam" id="TIGR02228"/>
    </source>
</evidence>
<evidence type="ECO:0000256" key="7">
    <source>
        <dbReference type="SAM" id="Phobius"/>
    </source>
</evidence>
<keyword evidence="9" id="KW-0378">Hydrolase</keyword>
<evidence type="ECO:0000313" key="9">
    <source>
        <dbReference type="EMBL" id="QCB93857.1"/>
    </source>
</evidence>